<evidence type="ECO:0000256" key="2">
    <source>
        <dbReference type="ARBA" id="ARBA00022801"/>
    </source>
</evidence>
<gene>
    <name evidence="5" type="ordered locus">Mahau_1042</name>
</gene>
<dbReference type="OrthoDB" id="9806342at2"/>
<dbReference type="GO" id="GO:0046872">
    <property type="term" value="F:metal ion binding"/>
    <property type="evidence" value="ECO:0007669"/>
    <property type="project" value="UniProtKB-KW"/>
</dbReference>
<evidence type="ECO:0000313" key="5">
    <source>
        <dbReference type="EMBL" id="AEE96240.1"/>
    </source>
</evidence>
<dbReference type="GO" id="GO:0016020">
    <property type="term" value="C:membrane"/>
    <property type="evidence" value="ECO:0007669"/>
    <property type="project" value="TreeGrafter"/>
</dbReference>
<dbReference type="eggNOG" id="COG0726">
    <property type="taxonomic scope" value="Bacteria"/>
</dbReference>
<dbReference type="EMBL" id="CP002360">
    <property type="protein sequence ID" value="AEE96240.1"/>
    <property type="molecule type" value="Genomic_DNA"/>
</dbReference>
<protein>
    <submittedName>
        <fullName evidence="5">Polysaccharide deacetylase</fullName>
    </submittedName>
</protein>
<evidence type="ECO:0000313" key="6">
    <source>
        <dbReference type="Proteomes" id="UP000008457"/>
    </source>
</evidence>
<dbReference type="GO" id="GO:0016810">
    <property type="term" value="F:hydrolase activity, acting on carbon-nitrogen (but not peptide) bonds"/>
    <property type="evidence" value="ECO:0007669"/>
    <property type="project" value="InterPro"/>
</dbReference>
<dbReference type="KEGG" id="mas:Mahau_1042"/>
<keyword evidence="3" id="KW-0812">Transmembrane</keyword>
<dbReference type="RefSeq" id="WP_013780670.1">
    <property type="nucleotide sequence ID" value="NC_015520.1"/>
</dbReference>
<organism evidence="5 6">
    <name type="scientific">Mahella australiensis (strain DSM 15567 / CIP 107919 / 50-1 BON)</name>
    <dbReference type="NCBI Taxonomy" id="697281"/>
    <lineage>
        <taxon>Bacteria</taxon>
        <taxon>Bacillati</taxon>
        <taxon>Bacillota</taxon>
        <taxon>Clostridia</taxon>
        <taxon>Thermoanaerobacterales</taxon>
        <taxon>Thermoanaerobacterales Family IV. Incertae Sedis</taxon>
        <taxon>Mahella</taxon>
    </lineage>
</organism>
<keyword evidence="2" id="KW-0378">Hydrolase</keyword>
<dbReference type="PANTHER" id="PTHR10587:SF133">
    <property type="entry name" value="CHITIN DEACETYLASE 1-RELATED"/>
    <property type="match status" value="1"/>
</dbReference>
<dbReference type="PROSITE" id="PS51677">
    <property type="entry name" value="NODB"/>
    <property type="match status" value="1"/>
</dbReference>
<feature type="transmembrane region" description="Helical" evidence="3">
    <location>
        <begin position="12"/>
        <end position="30"/>
    </location>
</feature>
<dbReference type="STRING" id="697281.Mahau_1042"/>
<reference evidence="5 6" key="2">
    <citation type="journal article" date="2011" name="Stand. Genomic Sci.">
        <title>Complete genome sequence of Mahella australiensis type strain (50-1 BON).</title>
        <authorList>
            <person name="Sikorski J."/>
            <person name="Teshima H."/>
            <person name="Nolan M."/>
            <person name="Lucas S."/>
            <person name="Hammon N."/>
            <person name="Deshpande S."/>
            <person name="Cheng J.F."/>
            <person name="Pitluck S."/>
            <person name="Liolios K."/>
            <person name="Pagani I."/>
            <person name="Ivanova N."/>
            <person name="Huntemann M."/>
            <person name="Mavromatis K."/>
            <person name="Ovchinikova G."/>
            <person name="Pati A."/>
            <person name="Tapia R."/>
            <person name="Han C."/>
            <person name="Goodwin L."/>
            <person name="Chen A."/>
            <person name="Palaniappan K."/>
            <person name="Land M."/>
            <person name="Hauser L."/>
            <person name="Ngatchou-Djao O.D."/>
            <person name="Rohde M."/>
            <person name="Pukall R."/>
            <person name="Spring S."/>
            <person name="Abt B."/>
            <person name="Goker M."/>
            <person name="Detter J.C."/>
            <person name="Woyke T."/>
            <person name="Bristow J."/>
            <person name="Markowitz V."/>
            <person name="Hugenholtz P."/>
            <person name="Eisen J.A."/>
            <person name="Kyrpides N.C."/>
            <person name="Klenk H.P."/>
            <person name="Lapidus A."/>
        </authorList>
    </citation>
    <scope>NUCLEOTIDE SEQUENCE [LARGE SCALE GENOMIC DNA]</scope>
    <source>
        <strain evidence="6">DSM 15567 / CIP 107919 / 50-1 BON</strain>
    </source>
</reference>
<dbReference type="AlphaFoldDB" id="F4A2R0"/>
<dbReference type="InterPro" id="IPR050248">
    <property type="entry name" value="Polysacc_deacetylase_ArnD"/>
</dbReference>
<dbReference type="CDD" id="cd10950">
    <property type="entry name" value="CE4_BsYlxY_like"/>
    <property type="match status" value="1"/>
</dbReference>
<dbReference type="InterPro" id="IPR002509">
    <property type="entry name" value="NODB_dom"/>
</dbReference>
<dbReference type="Pfam" id="PF01522">
    <property type="entry name" value="Polysacc_deac_1"/>
    <property type="match status" value="1"/>
</dbReference>
<sequence>MKVCNFHIKDSFWINIIIVVLLIALLAIVVNRKPEAVFNTYVNTPVYKGDVSKPLIAFACSVADGAEYIPPMLKILKDNDIKVTFFVTGHWAKQHPDLLMQMVSEGHEIGNHGFNYDMPTQLSSEQNKKEILDTERIIADIIGIKTTLFSPPYGDYDRQVLRVAESLGYKTVICSIDTLDLKGDGYQTIIERALKNPGNGDIISIYPTRDTLVALPIMIRELKSRGLNICCVGDVISD</sequence>
<dbReference type="HOGENOM" id="CLU_021264_0_2_9"/>
<dbReference type="Proteomes" id="UP000008457">
    <property type="component" value="Chromosome"/>
</dbReference>
<name>F4A2R0_MAHA5</name>
<proteinExistence type="predicted"/>
<evidence type="ECO:0000259" key="4">
    <source>
        <dbReference type="PROSITE" id="PS51677"/>
    </source>
</evidence>
<keyword evidence="3" id="KW-0472">Membrane</keyword>
<accession>F4A2R0</accession>
<feature type="domain" description="NodB homology" evidence="4">
    <location>
        <begin position="54"/>
        <end position="230"/>
    </location>
</feature>
<dbReference type="Gene3D" id="3.20.20.370">
    <property type="entry name" value="Glycoside hydrolase/deacetylase"/>
    <property type="match status" value="1"/>
</dbReference>
<evidence type="ECO:0000256" key="3">
    <source>
        <dbReference type="SAM" id="Phobius"/>
    </source>
</evidence>
<dbReference type="GO" id="GO:0005975">
    <property type="term" value="P:carbohydrate metabolic process"/>
    <property type="evidence" value="ECO:0007669"/>
    <property type="project" value="InterPro"/>
</dbReference>
<dbReference type="PANTHER" id="PTHR10587">
    <property type="entry name" value="GLYCOSYL TRANSFERASE-RELATED"/>
    <property type="match status" value="1"/>
</dbReference>
<reference evidence="6" key="1">
    <citation type="submission" date="2010-11" db="EMBL/GenBank/DDBJ databases">
        <title>The complete genome of Mahella australiensis DSM 15567.</title>
        <authorList>
            <consortium name="US DOE Joint Genome Institute (JGI-PGF)"/>
            <person name="Lucas S."/>
            <person name="Copeland A."/>
            <person name="Lapidus A."/>
            <person name="Bruce D."/>
            <person name="Goodwin L."/>
            <person name="Pitluck S."/>
            <person name="Kyrpides N."/>
            <person name="Mavromatis K."/>
            <person name="Pagani I."/>
            <person name="Ivanova N."/>
            <person name="Teshima H."/>
            <person name="Brettin T."/>
            <person name="Detter J.C."/>
            <person name="Han C."/>
            <person name="Tapia R."/>
            <person name="Land M."/>
            <person name="Hauser L."/>
            <person name="Markowitz V."/>
            <person name="Cheng J.-F."/>
            <person name="Hugenholtz P."/>
            <person name="Woyke T."/>
            <person name="Wu D."/>
            <person name="Spring S."/>
            <person name="Pukall R."/>
            <person name="Steenblock K."/>
            <person name="Schneider S."/>
            <person name="Klenk H.-P."/>
            <person name="Eisen J.A."/>
        </authorList>
    </citation>
    <scope>NUCLEOTIDE SEQUENCE [LARGE SCALE GENOMIC DNA]</scope>
    <source>
        <strain evidence="6">DSM 15567 / CIP 107919 / 50-1 BON</strain>
    </source>
</reference>
<evidence type="ECO:0000256" key="1">
    <source>
        <dbReference type="ARBA" id="ARBA00022723"/>
    </source>
</evidence>
<keyword evidence="6" id="KW-1185">Reference proteome</keyword>
<keyword evidence="1" id="KW-0479">Metal-binding</keyword>
<dbReference type="InterPro" id="IPR011330">
    <property type="entry name" value="Glyco_hydro/deAcase_b/a-brl"/>
</dbReference>
<dbReference type="SUPFAM" id="SSF88713">
    <property type="entry name" value="Glycoside hydrolase/deacetylase"/>
    <property type="match status" value="1"/>
</dbReference>
<keyword evidence="3" id="KW-1133">Transmembrane helix</keyword>